<dbReference type="EMBL" id="LCDO01000001">
    <property type="protein sequence ID" value="KKS57613.1"/>
    <property type="molecule type" value="Genomic_DNA"/>
</dbReference>
<gene>
    <name evidence="1" type="ORF">UV20_C0001G0253</name>
</gene>
<organism evidence="1 2">
    <name type="scientific">Candidatus Magasanikbacteria bacterium GW2011_GWA2_42_32</name>
    <dbReference type="NCBI Taxonomy" id="1619039"/>
    <lineage>
        <taxon>Bacteria</taxon>
        <taxon>Candidatus Magasanikiibacteriota</taxon>
    </lineage>
</organism>
<protein>
    <submittedName>
        <fullName evidence="1">Uncharacterized protein</fullName>
    </submittedName>
</protein>
<proteinExistence type="predicted"/>
<evidence type="ECO:0000313" key="1">
    <source>
        <dbReference type="EMBL" id="KKS57613.1"/>
    </source>
</evidence>
<name>A0A0G1D6F8_9BACT</name>
<accession>A0A0G1D6F8</accession>
<sequence>MKIIIFKPNDYARNFLRRCGYAAFEDPGTGESSFVRRLTTEFYPRFHVYAKEDDDKLEINLHLDQKKPSYGEGSHAHSGEYDGELVETEGLRLQNEIAYLIKERRGED</sequence>
<comment type="caution">
    <text evidence="1">The sequence shown here is derived from an EMBL/GenBank/DDBJ whole genome shotgun (WGS) entry which is preliminary data.</text>
</comment>
<reference evidence="1 2" key="1">
    <citation type="journal article" date="2015" name="Nature">
        <title>rRNA introns, odd ribosomes, and small enigmatic genomes across a large radiation of phyla.</title>
        <authorList>
            <person name="Brown C.T."/>
            <person name="Hug L.A."/>
            <person name="Thomas B.C."/>
            <person name="Sharon I."/>
            <person name="Castelle C.J."/>
            <person name="Singh A."/>
            <person name="Wilkins M.J."/>
            <person name="Williams K.H."/>
            <person name="Banfield J.F."/>
        </authorList>
    </citation>
    <scope>NUCLEOTIDE SEQUENCE [LARGE SCALE GENOMIC DNA]</scope>
</reference>
<evidence type="ECO:0000313" key="2">
    <source>
        <dbReference type="Proteomes" id="UP000034837"/>
    </source>
</evidence>
<dbReference type="AlphaFoldDB" id="A0A0G1D6F8"/>
<dbReference type="Proteomes" id="UP000034837">
    <property type="component" value="Unassembled WGS sequence"/>
</dbReference>